<comment type="caution">
    <text evidence="1">The sequence shown here is derived from an EMBL/GenBank/DDBJ whole genome shotgun (WGS) entry which is preliminary data.</text>
</comment>
<accession>A0A0F9I6R8</accession>
<evidence type="ECO:0000313" key="1">
    <source>
        <dbReference type="EMBL" id="KKL89495.1"/>
    </source>
</evidence>
<name>A0A0F9I6R8_9ZZZZ</name>
<protein>
    <submittedName>
        <fullName evidence="1">Uncharacterized protein</fullName>
    </submittedName>
</protein>
<reference evidence="1" key="1">
    <citation type="journal article" date="2015" name="Nature">
        <title>Complex archaea that bridge the gap between prokaryotes and eukaryotes.</title>
        <authorList>
            <person name="Spang A."/>
            <person name="Saw J.H."/>
            <person name="Jorgensen S.L."/>
            <person name="Zaremba-Niedzwiedzka K."/>
            <person name="Martijn J."/>
            <person name="Lind A.E."/>
            <person name="van Eijk R."/>
            <person name="Schleper C."/>
            <person name="Guy L."/>
            <person name="Ettema T.J."/>
        </authorList>
    </citation>
    <scope>NUCLEOTIDE SEQUENCE</scope>
</reference>
<dbReference type="AlphaFoldDB" id="A0A0F9I6R8"/>
<gene>
    <name evidence="1" type="ORF">LCGC14_1914130</name>
</gene>
<organism evidence="1">
    <name type="scientific">marine sediment metagenome</name>
    <dbReference type="NCBI Taxonomy" id="412755"/>
    <lineage>
        <taxon>unclassified sequences</taxon>
        <taxon>metagenomes</taxon>
        <taxon>ecological metagenomes</taxon>
    </lineage>
</organism>
<sequence length="61" mass="6860">MDKFWMVWSEFKGASTKKHDTEQAAVEEASRLANGNRGVAFNVLESKGHCMVVTGNWHPHT</sequence>
<dbReference type="EMBL" id="LAZR01020270">
    <property type="protein sequence ID" value="KKL89495.1"/>
    <property type="molecule type" value="Genomic_DNA"/>
</dbReference>
<proteinExistence type="predicted"/>